<proteinExistence type="predicted"/>
<evidence type="ECO:0000313" key="3">
    <source>
        <dbReference type="Proteomes" id="UP001293254"/>
    </source>
</evidence>
<comment type="caution">
    <text evidence="2">The sequence shown here is derived from an EMBL/GenBank/DDBJ whole genome shotgun (WGS) entry which is preliminary data.</text>
</comment>
<evidence type="ECO:0000313" key="2">
    <source>
        <dbReference type="EMBL" id="KAK4433584.1"/>
    </source>
</evidence>
<reference evidence="2" key="1">
    <citation type="submission" date="2020-06" db="EMBL/GenBank/DDBJ databases">
        <authorList>
            <person name="Li T."/>
            <person name="Hu X."/>
            <person name="Zhang T."/>
            <person name="Song X."/>
            <person name="Zhang H."/>
            <person name="Dai N."/>
            <person name="Sheng W."/>
            <person name="Hou X."/>
            <person name="Wei L."/>
        </authorList>
    </citation>
    <scope>NUCLEOTIDE SEQUENCE</scope>
    <source>
        <strain evidence="2">3651</strain>
        <tissue evidence="2">Leaf</tissue>
    </source>
</reference>
<protein>
    <submittedName>
        <fullName evidence="2">Uncharacterized protein</fullName>
    </submittedName>
</protein>
<feature type="compositionally biased region" description="Basic residues" evidence="1">
    <location>
        <begin position="29"/>
        <end position="51"/>
    </location>
</feature>
<name>A0AAE1YP20_9LAMI</name>
<accession>A0AAE1YP20</accession>
<dbReference type="Proteomes" id="UP001293254">
    <property type="component" value="Unassembled WGS sequence"/>
</dbReference>
<sequence>MMLKLSRRGDGLSPPQGIEEFVGPTHLKQSPRQRRIRQALRPRPRWSRHPTPRSSWPRNRLVETSPLARPSEPRRGDPHHSSRGERSSRLHQSSLFMFPAPLLLWTIVQPCR</sequence>
<organism evidence="2 3">
    <name type="scientific">Sesamum alatum</name>
    <dbReference type="NCBI Taxonomy" id="300844"/>
    <lineage>
        <taxon>Eukaryota</taxon>
        <taxon>Viridiplantae</taxon>
        <taxon>Streptophyta</taxon>
        <taxon>Embryophyta</taxon>
        <taxon>Tracheophyta</taxon>
        <taxon>Spermatophyta</taxon>
        <taxon>Magnoliopsida</taxon>
        <taxon>eudicotyledons</taxon>
        <taxon>Gunneridae</taxon>
        <taxon>Pentapetalae</taxon>
        <taxon>asterids</taxon>
        <taxon>lamiids</taxon>
        <taxon>Lamiales</taxon>
        <taxon>Pedaliaceae</taxon>
        <taxon>Sesamum</taxon>
    </lineage>
</organism>
<keyword evidence="3" id="KW-1185">Reference proteome</keyword>
<feature type="compositionally biased region" description="Basic and acidic residues" evidence="1">
    <location>
        <begin position="71"/>
        <end position="88"/>
    </location>
</feature>
<dbReference type="AlphaFoldDB" id="A0AAE1YP20"/>
<feature type="region of interest" description="Disordered" evidence="1">
    <location>
        <begin position="1"/>
        <end position="91"/>
    </location>
</feature>
<evidence type="ECO:0000256" key="1">
    <source>
        <dbReference type="SAM" id="MobiDB-lite"/>
    </source>
</evidence>
<reference evidence="2" key="2">
    <citation type="journal article" date="2024" name="Plant">
        <title>Genomic evolution and insights into agronomic trait innovations of Sesamum species.</title>
        <authorList>
            <person name="Miao H."/>
            <person name="Wang L."/>
            <person name="Qu L."/>
            <person name="Liu H."/>
            <person name="Sun Y."/>
            <person name="Le M."/>
            <person name="Wang Q."/>
            <person name="Wei S."/>
            <person name="Zheng Y."/>
            <person name="Lin W."/>
            <person name="Duan Y."/>
            <person name="Cao H."/>
            <person name="Xiong S."/>
            <person name="Wang X."/>
            <person name="Wei L."/>
            <person name="Li C."/>
            <person name="Ma Q."/>
            <person name="Ju M."/>
            <person name="Zhao R."/>
            <person name="Li G."/>
            <person name="Mu C."/>
            <person name="Tian Q."/>
            <person name="Mei H."/>
            <person name="Zhang T."/>
            <person name="Gao T."/>
            <person name="Zhang H."/>
        </authorList>
    </citation>
    <scope>NUCLEOTIDE SEQUENCE</scope>
    <source>
        <strain evidence="2">3651</strain>
    </source>
</reference>
<dbReference type="EMBL" id="JACGWO010000003">
    <property type="protein sequence ID" value="KAK4433584.1"/>
    <property type="molecule type" value="Genomic_DNA"/>
</dbReference>
<gene>
    <name evidence="2" type="ORF">Salat_1120800</name>
</gene>